<evidence type="ECO:0000313" key="2">
    <source>
        <dbReference type="EMBL" id="PWR10835.1"/>
    </source>
</evidence>
<organism evidence="2 3">
    <name type="scientific">Micromonospora acroterricola</name>
    <dbReference type="NCBI Taxonomy" id="2202421"/>
    <lineage>
        <taxon>Bacteria</taxon>
        <taxon>Bacillati</taxon>
        <taxon>Actinomycetota</taxon>
        <taxon>Actinomycetes</taxon>
        <taxon>Micromonosporales</taxon>
        <taxon>Micromonosporaceae</taxon>
        <taxon>Micromonospora</taxon>
    </lineage>
</organism>
<dbReference type="EMBL" id="QGKR01000149">
    <property type="protein sequence ID" value="PWR10835.1"/>
    <property type="molecule type" value="Genomic_DNA"/>
</dbReference>
<dbReference type="Proteomes" id="UP000245410">
    <property type="component" value="Unassembled WGS sequence"/>
</dbReference>
<sequence length="98" mass="11063">MTSTWKPHEEHGSLSEKDKRELPESVFAFPGKRKEPLTDAAHVRNAVARFDQVQGVDDDDRDLAFQNILAAAAHYGVDVVETDWRQLGRRPHTPNSAQ</sequence>
<dbReference type="Pfam" id="PF20223">
    <property type="entry name" value="DUF6582"/>
    <property type="match status" value="1"/>
</dbReference>
<dbReference type="InterPro" id="IPR046489">
    <property type="entry name" value="DUF6582"/>
</dbReference>
<feature type="region of interest" description="Disordered" evidence="1">
    <location>
        <begin position="1"/>
        <end position="25"/>
    </location>
</feature>
<proteinExistence type="predicted"/>
<gene>
    <name evidence="2" type="ORF">DKT68_08180</name>
</gene>
<protein>
    <submittedName>
        <fullName evidence="2">Uncharacterized protein</fullName>
    </submittedName>
</protein>
<dbReference type="OrthoDB" id="4870048at2"/>
<feature type="compositionally biased region" description="Basic and acidic residues" evidence="1">
    <location>
        <begin position="1"/>
        <end position="23"/>
    </location>
</feature>
<evidence type="ECO:0000313" key="3">
    <source>
        <dbReference type="Proteomes" id="UP000245410"/>
    </source>
</evidence>
<name>A0A317DDU0_9ACTN</name>
<evidence type="ECO:0000256" key="1">
    <source>
        <dbReference type="SAM" id="MobiDB-lite"/>
    </source>
</evidence>
<reference evidence="2 3" key="1">
    <citation type="submission" date="2018-05" db="EMBL/GenBank/DDBJ databases">
        <title>Micromonospora atacamensis sp. nov., a novel actinobacteria isolated from high altitude Atacama Desert soil.</title>
        <authorList>
            <person name="Carro L."/>
            <person name="Golinska P."/>
            <person name="Klenk H.-P."/>
            <person name="Goodfellow M."/>
        </authorList>
    </citation>
    <scope>NUCLEOTIDE SEQUENCE [LARGE SCALE GENOMIC DNA]</scope>
    <source>
        <strain evidence="2 3">5R2A7</strain>
    </source>
</reference>
<keyword evidence="3" id="KW-1185">Reference proteome</keyword>
<accession>A0A317DDU0</accession>
<comment type="caution">
    <text evidence="2">The sequence shown here is derived from an EMBL/GenBank/DDBJ whole genome shotgun (WGS) entry which is preliminary data.</text>
</comment>
<dbReference type="AlphaFoldDB" id="A0A317DDU0"/>
<dbReference type="RefSeq" id="WP_109816800.1">
    <property type="nucleotide sequence ID" value="NZ_QGKR01000149.1"/>
</dbReference>